<proteinExistence type="inferred from homology"/>
<evidence type="ECO:0000256" key="9">
    <source>
        <dbReference type="ARBA" id="ARBA00023136"/>
    </source>
</evidence>
<feature type="transmembrane region" description="Helical" evidence="10">
    <location>
        <begin position="150"/>
        <end position="170"/>
    </location>
</feature>
<evidence type="ECO:0000256" key="4">
    <source>
        <dbReference type="ARBA" id="ARBA00022676"/>
    </source>
</evidence>
<keyword evidence="11" id="KW-1185">Reference proteome</keyword>
<keyword evidence="9 10" id="KW-0472">Membrane</keyword>
<protein>
    <recommendedName>
        <fullName evidence="10">Alpha-1,3-glucosyltransferase</fullName>
        <ecNumber evidence="10">2.4.1.-</ecNumber>
    </recommendedName>
</protein>
<name>A0A914Y6D4_9BILA</name>
<feature type="transmembrane region" description="Helical" evidence="10">
    <location>
        <begin position="44"/>
        <end position="61"/>
    </location>
</feature>
<evidence type="ECO:0000256" key="8">
    <source>
        <dbReference type="ARBA" id="ARBA00022989"/>
    </source>
</evidence>
<keyword evidence="8 10" id="KW-1133">Transmembrane helix</keyword>
<dbReference type="PANTHER" id="PTHR12413:SF1">
    <property type="entry name" value="DOLICHYL PYROPHOSPHATE MAN9GLCNAC2 ALPHA-1,3-GLUCOSYLTRANSFERASE"/>
    <property type="match status" value="1"/>
</dbReference>
<evidence type="ECO:0000256" key="2">
    <source>
        <dbReference type="ARBA" id="ARBA00004922"/>
    </source>
</evidence>
<evidence type="ECO:0000313" key="11">
    <source>
        <dbReference type="Proteomes" id="UP000887577"/>
    </source>
</evidence>
<sequence length="538" mass="62454">MWKRRRSLHLEESEVNIKNTKLKSNDIQRLKSVIIEKIEAQNEVYGWIALIAAFLAIQAVVSTGNYSGYSNAPKFGDFEAQRHWMEITIHLPISQWYVNSTENDLSYWGIDYPPLTAYHSYIFGKISNALNPSWVELHKSRGHQTTNHLAFMRTTVIVTMLFLYAPALILTLRGFLPKNMNFYDKFVIGFAALFYPGLIYIDNGHFQYNHIALGLFIWTIYCFQKRKVLWGSFFFVLALNFKQMELYHSLPIFVYLLSLSCSSSPSITTKITKTICNISKLGIVVIFTFILLWLPFFQNIELFTQVLRRIFPFERGIFEDKVANFWCSLNVIYKLKTHLSTETLIQISLLFVLCSALPSLFILFKKPNDKNFRLSLTITSLSFFMFSYHVHEKTILQCAIPALFLLPDYYEVVTMLLDASSISMFGLCIKDEIPEILFMFLVYHIVTRILCSHRTPKLQLLKSVQIAISLAVCGLQLFGVPPKRYPYLFELLNAVFSFGIFALFWLYLNYIIISGFISQLQNAQQQQQQTSQKKKKVQ</sequence>
<comment type="subcellular location">
    <subcellularLocation>
        <location evidence="1 10">Endoplasmic reticulum membrane</location>
        <topology evidence="1 10">Multi-pass membrane protein</topology>
    </subcellularLocation>
</comment>
<keyword evidence="5 10" id="KW-0808">Transferase</keyword>
<dbReference type="GO" id="GO:0005789">
    <property type="term" value="C:endoplasmic reticulum membrane"/>
    <property type="evidence" value="ECO:0007669"/>
    <property type="project" value="UniProtKB-SubCell"/>
</dbReference>
<evidence type="ECO:0000256" key="5">
    <source>
        <dbReference type="ARBA" id="ARBA00022679"/>
    </source>
</evidence>
<evidence type="ECO:0000256" key="6">
    <source>
        <dbReference type="ARBA" id="ARBA00022692"/>
    </source>
</evidence>
<dbReference type="WBParaSite" id="PSU_v2.g13212.t1">
    <property type="protein sequence ID" value="PSU_v2.g13212.t1"/>
    <property type="gene ID" value="PSU_v2.g13212"/>
</dbReference>
<dbReference type="EC" id="2.4.1.-" evidence="10"/>
<dbReference type="InterPro" id="IPR004856">
    <property type="entry name" value="Glyco_trans_ALG6/ALG8"/>
</dbReference>
<keyword evidence="4 10" id="KW-0328">Glycosyltransferase</keyword>
<feature type="transmembrane region" description="Helical" evidence="10">
    <location>
        <begin position="182"/>
        <end position="201"/>
    </location>
</feature>
<evidence type="ECO:0000313" key="12">
    <source>
        <dbReference type="WBParaSite" id="PSU_v2.g13212.t1"/>
    </source>
</evidence>
<organism evidence="11 12">
    <name type="scientific">Panagrolaimus superbus</name>
    <dbReference type="NCBI Taxonomy" id="310955"/>
    <lineage>
        <taxon>Eukaryota</taxon>
        <taxon>Metazoa</taxon>
        <taxon>Ecdysozoa</taxon>
        <taxon>Nematoda</taxon>
        <taxon>Chromadorea</taxon>
        <taxon>Rhabditida</taxon>
        <taxon>Tylenchina</taxon>
        <taxon>Panagrolaimomorpha</taxon>
        <taxon>Panagrolaimoidea</taxon>
        <taxon>Panagrolaimidae</taxon>
        <taxon>Panagrolaimus</taxon>
    </lineage>
</organism>
<evidence type="ECO:0000256" key="10">
    <source>
        <dbReference type="RuleBase" id="RU363110"/>
    </source>
</evidence>
<evidence type="ECO:0000256" key="1">
    <source>
        <dbReference type="ARBA" id="ARBA00004477"/>
    </source>
</evidence>
<keyword evidence="6 10" id="KW-0812">Transmembrane</keyword>
<dbReference type="Pfam" id="PF03155">
    <property type="entry name" value="Alg6_Alg8"/>
    <property type="match status" value="1"/>
</dbReference>
<dbReference type="PANTHER" id="PTHR12413">
    <property type="entry name" value="DOLICHYL GLYCOSYLTRANSFERASE"/>
    <property type="match status" value="1"/>
</dbReference>
<reference evidence="12" key="1">
    <citation type="submission" date="2022-11" db="UniProtKB">
        <authorList>
            <consortium name="WormBaseParasite"/>
        </authorList>
    </citation>
    <scope>IDENTIFICATION</scope>
</reference>
<feature type="transmembrane region" description="Helical" evidence="10">
    <location>
        <begin position="344"/>
        <end position="364"/>
    </location>
</feature>
<evidence type="ECO:0000256" key="7">
    <source>
        <dbReference type="ARBA" id="ARBA00022824"/>
    </source>
</evidence>
<dbReference type="AlphaFoldDB" id="A0A914Y6D4"/>
<keyword evidence="7 10" id="KW-0256">Endoplasmic reticulum</keyword>
<comment type="pathway">
    <text evidence="2 10">Protein modification; protein glycosylation.</text>
</comment>
<comment type="similarity">
    <text evidence="3 10">Belongs to the ALG6/ALG8 glucosyltransferase family.</text>
</comment>
<feature type="transmembrane region" description="Helical" evidence="10">
    <location>
        <begin position="281"/>
        <end position="298"/>
    </location>
</feature>
<evidence type="ECO:0000256" key="3">
    <source>
        <dbReference type="ARBA" id="ARBA00008715"/>
    </source>
</evidence>
<feature type="transmembrane region" description="Helical" evidence="10">
    <location>
        <begin position="207"/>
        <end position="223"/>
    </location>
</feature>
<feature type="transmembrane region" description="Helical" evidence="10">
    <location>
        <begin position="461"/>
        <end position="480"/>
    </location>
</feature>
<dbReference type="Proteomes" id="UP000887577">
    <property type="component" value="Unplaced"/>
</dbReference>
<feature type="transmembrane region" description="Helical" evidence="10">
    <location>
        <begin position="487"/>
        <end position="508"/>
    </location>
</feature>
<dbReference type="GO" id="GO:0042281">
    <property type="term" value="F:dolichyl pyrophosphate Man9GlcNAc2 alpha-1,3-glucosyltransferase activity"/>
    <property type="evidence" value="ECO:0007669"/>
    <property type="project" value="TreeGrafter"/>
</dbReference>
<accession>A0A914Y6D4</accession>